<sequence length="48" mass="5428">MNRGRLNKGIGESRVCNELQKYQISAVIVASAMRELSIDEFELAIKVF</sequence>
<dbReference type="KEGG" id="gps:C427_3636"/>
<reference evidence="1 2" key="1">
    <citation type="journal article" date="2013" name="Genome Announc.">
        <title>Complete Genome Sequence of Glaciecola psychrophila Strain 170T.</title>
        <authorList>
            <person name="Yin J."/>
            <person name="Chen J."/>
            <person name="Liu G."/>
            <person name="Yu Y."/>
            <person name="Song L."/>
            <person name="Wang X."/>
            <person name="Qu X."/>
        </authorList>
    </citation>
    <scope>NUCLEOTIDE SEQUENCE [LARGE SCALE GENOMIC DNA]</scope>
    <source>
        <strain evidence="1 2">170</strain>
    </source>
</reference>
<evidence type="ECO:0000313" key="1">
    <source>
        <dbReference type="EMBL" id="AGH45744.1"/>
    </source>
</evidence>
<dbReference type="PATRIC" id="fig|1129794.4.peg.3619"/>
<evidence type="ECO:0000313" key="2">
    <source>
        <dbReference type="Proteomes" id="UP000011864"/>
    </source>
</evidence>
<name>K7AXR2_9ALTE</name>
<dbReference type="HOGENOM" id="CLU_3155928_0_0_6"/>
<dbReference type="EMBL" id="CP003837">
    <property type="protein sequence ID" value="AGH45744.1"/>
    <property type="molecule type" value="Genomic_DNA"/>
</dbReference>
<accession>K7AXR2</accession>
<dbReference type="Proteomes" id="UP000011864">
    <property type="component" value="Chromosome"/>
</dbReference>
<proteinExistence type="predicted"/>
<organism evidence="1 2">
    <name type="scientific">Paraglaciecola psychrophila 170</name>
    <dbReference type="NCBI Taxonomy" id="1129794"/>
    <lineage>
        <taxon>Bacteria</taxon>
        <taxon>Pseudomonadati</taxon>
        <taxon>Pseudomonadota</taxon>
        <taxon>Gammaproteobacteria</taxon>
        <taxon>Alteromonadales</taxon>
        <taxon>Alteromonadaceae</taxon>
        <taxon>Paraglaciecola</taxon>
    </lineage>
</organism>
<dbReference type="STRING" id="1129794.C427_3636"/>
<gene>
    <name evidence="1" type="ORF">C427_3636</name>
</gene>
<protein>
    <submittedName>
        <fullName evidence="1">Uncharacterized protein</fullName>
    </submittedName>
</protein>
<keyword evidence="2" id="KW-1185">Reference proteome</keyword>
<dbReference type="AlphaFoldDB" id="K7AXR2"/>